<evidence type="ECO:0000256" key="1">
    <source>
        <dbReference type="SAM" id="MobiDB-lite"/>
    </source>
</evidence>
<dbReference type="AlphaFoldDB" id="A0ABD2Z3H2"/>
<dbReference type="EMBL" id="JBJUIK010000011">
    <property type="protein sequence ID" value="KAL3513279.1"/>
    <property type="molecule type" value="Genomic_DNA"/>
</dbReference>
<feature type="region of interest" description="Disordered" evidence="1">
    <location>
        <begin position="39"/>
        <end position="66"/>
    </location>
</feature>
<sequence length="66" mass="6739">MQEVRKGAHKEGTTSLDTSKSSYDVGEITIININGCSKLGLASPPSSTATSPEIPAAPPPSTVSQP</sequence>
<evidence type="ECO:0000313" key="2">
    <source>
        <dbReference type="EMBL" id="KAL3513279.1"/>
    </source>
</evidence>
<gene>
    <name evidence="2" type="ORF">ACH5RR_025996</name>
</gene>
<protein>
    <submittedName>
        <fullName evidence="2">Uncharacterized protein</fullName>
    </submittedName>
</protein>
<accession>A0ABD2Z3H2</accession>
<feature type="compositionally biased region" description="Basic and acidic residues" evidence="1">
    <location>
        <begin position="1"/>
        <end position="12"/>
    </location>
</feature>
<organism evidence="2 3">
    <name type="scientific">Cinchona calisaya</name>
    <dbReference type="NCBI Taxonomy" id="153742"/>
    <lineage>
        <taxon>Eukaryota</taxon>
        <taxon>Viridiplantae</taxon>
        <taxon>Streptophyta</taxon>
        <taxon>Embryophyta</taxon>
        <taxon>Tracheophyta</taxon>
        <taxon>Spermatophyta</taxon>
        <taxon>Magnoliopsida</taxon>
        <taxon>eudicotyledons</taxon>
        <taxon>Gunneridae</taxon>
        <taxon>Pentapetalae</taxon>
        <taxon>asterids</taxon>
        <taxon>lamiids</taxon>
        <taxon>Gentianales</taxon>
        <taxon>Rubiaceae</taxon>
        <taxon>Cinchonoideae</taxon>
        <taxon>Cinchoneae</taxon>
        <taxon>Cinchona</taxon>
    </lineage>
</organism>
<proteinExistence type="predicted"/>
<name>A0ABD2Z3H2_9GENT</name>
<keyword evidence="3" id="KW-1185">Reference proteome</keyword>
<reference evidence="2 3" key="1">
    <citation type="submission" date="2024-11" db="EMBL/GenBank/DDBJ databases">
        <title>A near-complete genome assembly of Cinchona calisaya.</title>
        <authorList>
            <person name="Lian D.C."/>
            <person name="Zhao X.W."/>
            <person name="Wei L."/>
        </authorList>
    </citation>
    <scope>NUCLEOTIDE SEQUENCE [LARGE SCALE GENOMIC DNA]</scope>
    <source>
        <tissue evidence="2">Nenye</tissue>
    </source>
</reference>
<dbReference type="Proteomes" id="UP001630127">
    <property type="component" value="Unassembled WGS sequence"/>
</dbReference>
<feature type="compositionally biased region" description="Pro residues" evidence="1">
    <location>
        <begin position="55"/>
        <end position="66"/>
    </location>
</feature>
<evidence type="ECO:0000313" key="3">
    <source>
        <dbReference type="Proteomes" id="UP001630127"/>
    </source>
</evidence>
<feature type="compositionally biased region" description="Polar residues" evidence="1">
    <location>
        <begin position="13"/>
        <end position="22"/>
    </location>
</feature>
<comment type="caution">
    <text evidence="2">The sequence shown here is derived from an EMBL/GenBank/DDBJ whole genome shotgun (WGS) entry which is preliminary data.</text>
</comment>
<feature type="region of interest" description="Disordered" evidence="1">
    <location>
        <begin position="1"/>
        <end position="24"/>
    </location>
</feature>
<feature type="compositionally biased region" description="Low complexity" evidence="1">
    <location>
        <begin position="42"/>
        <end position="54"/>
    </location>
</feature>